<keyword evidence="1" id="KW-0175">Coiled coil</keyword>
<accession>A0A8H4RH95</accession>
<protein>
    <recommendedName>
        <fullName evidence="3">Ubiquitin-like domain-containing protein</fullName>
    </recommendedName>
</protein>
<dbReference type="AlphaFoldDB" id="A0A8H4RH95"/>
<feature type="compositionally biased region" description="Polar residues" evidence="2">
    <location>
        <begin position="177"/>
        <end position="203"/>
    </location>
</feature>
<feature type="compositionally biased region" description="Basic residues" evidence="2">
    <location>
        <begin position="428"/>
        <end position="439"/>
    </location>
</feature>
<keyword evidence="5" id="KW-1185">Reference proteome</keyword>
<feature type="compositionally biased region" description="Polar residues" evidence="2">
    <location>
        <begin position="109"/>
        <end position="121"/>
    </location>
</feature>
<dbReference type="InterPro" id="IPR054464">
    <property type="entry name" value="ULD_fung"/>
</dbReference>
<feature type="region of interest" description="Disordered" evidence="2">
    <location>
        <begin position="177"/>
        <end position="208"/>
    </location>
</feature>
<feature type="domain" description="Ubiquitin-like" evidence="3">
    <location>
        <begin position="370"/>
        <end position="411"/>
    </location>
</feature>
<evidence type="ECO:0000313" key="5">
    <source>
        <dbReference type="Proteomes" id="UP000566819"/>
    </source>
</evidence>
<sequence length="449" mass="49967">MTDYSKDDKHFWRGFRRELVKDGYPSMVIRGHKKLIRDYIRELEVRRVLDDPRGRSSVSLATFAGVQERGKQVSIGSNQSMESFVSVTANGEERFSESPRNPNIHDSEFSGSQPRPSTSTQFHGQVVFAAQSKAVVDEEFPGILLDKDLPPASTPPPTADELRILNQRASIEQKNLNLGNDSQIDTPPLESNPTLQTSPNSQHLPDDLQGESRTISAVKLDTLLPQLSSPDVAEMARRLAFLKQHTLEQEKKLEAATNQQQQKAEEKEIILAATRVAETKAALRPLEPIDSAAGSSQPQPKLSSATTMSGGSYSPITTTKEGQVMDPKAAARVREYSSVTRGEEAIDQFSRLPRTKIHIPLLHSEDLGEIIGPRVLQGWYDLLSKEFIIMPQVWEDTIEPDCEVTMHMWPLPEPPLRCLPPGPPPLPRRSRKPKKKGGVARRILGDLGF</sequence>
<comment type="caution">
    <text evidence="4">The sequence shown here is derived from an EMBL/GenBank/DDBJ whole genome shotgun (WGS) entry which is preliminary data.</text>
</comment>
<feature type="compositionally biased region" description="Polar residues" evidence="2">
    <location>
        <begin position="293"/>
        <end position="321"/>
    </location>
</feature>
<dbReference type="Proteomes" id="UP000566819">
    <property type="component" value="Unassembled WGS sequence"/>
</dbReference>
<feature type="compositionally biased region" description="Basic and acidic residues" evidence="2">
    <location>
        <begin position="91"/>
        <end position="108"/>
    </location>
</feature>
<evidence type="ECO:0000256" key="1">
    <source>
        <dbReference type="SAM" id="Coils"/>
    </source>
</evidence>
<name>A0A8H4RH95_9HELO</name>
<dbReference type="Pfam" id="PF22893">
    <property type="entry name" value="ULD_2"/>
    <property type="match status" value="1"/>
</dbReference>
<dbReference type="OrthoDB" id="3045089at2759"/>
<feature type="region of interest" description="Disordered" evidence="2">
    <location>
        <begin position="90"/>
        <end position="121"/>
    </location>
</feature>
<feature type="coiled-coil region" evidence="1">
    <location>
        <begin position="239"/>
        <end position="267"/>
    </location>
</feature>
<feature type="region of interest" description="Disordered" evidence="2">
    <location>
        <begin position="420"/>
        <end position="449"/>
    </location>
</feature>
<proteinExistence type="predicted"/>
<evidence type="ECO:0000256" key="2">
    <source>
        <dbReference type="SAM" id="MobiDB-lite"/>
    </source>
</evidence>
<dbReference type="EMBL" id="JAAMPI010000656">
    <property type="protein sequence ID" value="KAF4629588.1"/>
    <property type="molecule type" value="Genomic_DNA"/>
</dbReference>
<organism evidence="4 5">
    <name type="scientific">Cudoniella acicularis</name>
    <dbReference type="NCBI Taxonomy" id="354080"/>
    <lineage>
        <taxon>Eukaryota</taxon>
        <taxon>Fungi</taxon>
        <taxon>Dikarya</taxon>
        <taxon>Ascomycota</taxon>
        <taxon>Pezizomycotina</taxon>
        <taxon>Leotiomycetes</taxon>
        <taxon>Helotiales</taxon>
        <taxon>Tricladiaceae</taxon>
        <taxon>Cudoniella</taxon>
    </lineage>
</organism>
<reference evidence="4 5" key="1">
    <citation type="submission" date="2020-03" db="EMBL/GenBank/DDBJ databases">
        <title>Draft Genome Sequence of Cudoniella acicularis.</title>
        <authorList>
            <person name="Buettner E."/>
            <person name="Kellner H."/>
        </authorList>
    </citation>
    <scope>NUCLEOTIDE SEQUENCE [LARGE SCALE GENOMIC DNA]</scope>
    <source>
        <strain evidence="4 5">DSM 108380</strain>
    </source>
</reference>
<feature type="region of interest" description="Disordered" evidence="2">
    <location>
        <begin position="289"/>
        <end position="327"/>
    </location>
</feature>
<gene>
    <name evidence="4" type="ORF">G7Y89_g8562</name>
</gene>
<evidence type="ECO:0000259" key="3">
    <source>
        <dbReference type="Pfam" id="PF22893"/>
    </source>
</evidence>
<evidence type="ECO:0000313" key="4">
    <source>
        <dbReference type="EMBL" id="KAF4629588.1"/>
    </source>
</evidence>